<evidence type="ECO:0000256" key="6">
    <source>
        <dbReference type="PIRSR" id="PIRSR600760-2"/>
    </source>
</evidence>
<gene>
    <name evidence="7" type="primary">hisN</name>
    <name evidence="7" type="ORF">JGUZn3_15230</name>
</gene>
<evidence type="ECO:0000313" key="7">
    <source>
        <dbReference type="EMBL" id="QNT78746.1"/>
    </source>
</evidence>
<dbReference type="PROSITE" id="PS00629">
    <property type="entry name" value="IMP_1"/>
    <property type="match status" value="1"/>
</dbReference>
<proteinExistence type="inferred from homology"/>
<comment type="cofactor">
    <cofactor evidence="1 6">
        <name>Mg(2+)</name>
        <dbReference type="ChEBI" id="CHEBI:18420"/>
    </cofactor>
</comment>
<feature type="binding site" evidence="6">
    <location>
        <position position="105"/>
    </location>
    <ligand>
        <name>Mg(2+)</name>
        <dbReference type="ChEBI" id="CHEBI:18420"/>
        <label>1</label>
        <note>catalytic</note>
    </ligand>
</feature>
<feature type="binding site" evidence="6">
    <location>
        <position position="104"/>
    </location>
    <ligand>
        <name>Mg(2+)</name>
        <dbReference type="ChEBI" id="CHEBI:18420"/>
        <label>1</label>
        <note>catalytic</note>
    </ligand>
</feature>
<dbReference type="AlphaFoldDB" id="A0A7H1NSI6"/>
<dbReference type="GO" id="GO:0046872">
    <property type="term" value="F:metal ion binding"/>
    <property type="evidence" value="ECO:0007669"/>
    <property type="project" value="UniProtKB-KW"/>
</dbReference>
<feature type="binding site" evidence="6">
    <location>
        <position position="102"/>
    </location>
    <ligand>
        <name>Mg(2+)</name>
        <dbReference type="ChEBI" id="CHEBI:18420"/>
        <label>1</label>
        <note>catalytic</note>
    </ligand>
</feature>
<dbReference type="GO" id="GO:0000105">
    <property type="term" value="P:L-histidine biosynthetic process"/>
    <property type="evidence" value="ECO:0007669"/>
    <property type="project" value="TreeGrafter"/>
</dbReference>
<evidence type="ECO:0000256" key="3">
    <source>
        <dbReference type="ARBA" id="ARBA00022723"/>
    </source>
</evidence>
<evidence type="ECO:0000313" key="8">
    <source>
        <dbReference type="Proteomes" id="UP000516349"/>
    </source>
</evidence>
<dbReference type="EMBL" id="CP060244">
    <property type="protein sequence ID" value="QNT78746.1"/>
    <property type="molecule type" value="Genomic_DNA"/>
</dbReference>
<keyword evidence="8" id="KW-1185">Reference proteome</keyword>
<keyword evidence="3 6" id="KW-0479">Metal-binding</keyword>
<reference evidence="7 8" key="1">
    <citation type="submission" date="2020-08" db="EMBL/GenBank/DDBJ databases">
        <title>Complete genome sequence of Entomobacter blattae G55GP.</title>
        <authorList>
            <person name="Poehlein A."/>
            <person name="Guzman J."/>
            <person name="Daniel R."/>
            <person name="Vilcinskas A."/>
        </authorList>
    </citation>
    <scope>NUCLEOTIDE SEQUENCE [LARGE SCALE GENOMIC DNA]</scope>
    <source>
        <strain evidence="7 8">G55GP</strain>
    </source>
</reference>
<feature type="binding site" evidence="6">
    <location>
        <position position="86"/>
    </location>
    <ligand>
        <name>Mg(2+)</name>
        <dbReference type="ChEBI" id="CHEBI:18420"/>
        <label>1</label>
        <note>catalytic</note>
    </ligand>
</feature>
<evidence type="ECO:0000256" key="2">
    <source>
        <dbReference type="ARBA" id="ARBA00009759"/>
    </source>
</evidence>
<dbReference type="Pfam" id="PF00459">
    <property type="entry name" value="Inositol_P"/>
    <property type="match status" value="1"/>
</dbReference>
<dbReference type="EC" id="3.1.3.15" evidence="7"/>
<comment type="similarity">
    <text evidence="2">Belongs to the inositol monophosphatase superfamily.</text>
</comment>
<dbReference type="Gene3D" id="3.40.190.80">
    <property type="match status" value="1"/>
</dbReference>
<sequence>MTHPTPSHADISSTPDISPTHWADLLAVAEMAIEQAGNIIRPLFRSALVTEEKKDLSPVTLADQGAEQAIRRCLTHYFPHYGLIGEEQGTLATESRFYWVVDPLDGTRAFITGRPTFGTLIALLDHGTPILGIINQPMTNERWIGIKGQPTRFSSPFGGQAKTRACSKIDEAELSCTSPEMLELAPTPFWPKLAKRVKRVSWGGDCYGYGLLSLGLIDLVAECDMKIWDWAALVPIIEGAGGYITDWAGQPLSHNSNGTVLAAGAKNLHEEAVSILSHSG</sequence>
<dbReference type="InterPro" id="IPR000760">
    <property type="entry name" value="Inositol_monophosphatase-like"/>
</dbReference>
<keyword evidence="4 7" id="KW-0378">Hydrolase</keyword>
<dbReference type="CDD" id="cd01641">
    <property type="entry name" value="Bacterial_IMPase_like_1"/>
    <property type="match status" value="1"/>
</dbReference>
<feature type="binding site" evidence="6">
    <location>
        <position position="229"/>
    </location>
    <ligand>
        <name>Mg(2+)</name>
        <dbReference type="ChEBI" id="CHEBI:18420"/>
        <label>1</label>
        <note>catalytic</note>
    </ligand>
</feature>
<dbReference type="PANTHER" id="PTHR43200:SF6">
    <property type="entry name" value="3'(2'),5'-BISPHOSPHATE NUCLEOTIDASE"/>
    <property type="match status" value="1"/>
</dbReference>
<dbReference type="Proteomes" id="UP000516349">
    <property type="component" value="Chromosome"/>
</dbReference>
<dbReference type="PRINTS" id="PR00377">
    <property type="entry name" value="IMPHPHTASES"/>
</dbReference>
<evidence type="ECO:0000256" key="1">
    <source>
        <dbReference type="ARBA" id="ARBA00001946"/>
    </source>
</evidence>
<organism evidence="7 8">
    <name type="scientific">Entomobacter blattae</name>
    <dbReference type="NCBI Taxonomy" id="2762277"/>
    <lineage>
        <taxon>Bacteria</taxon>
        <taxon>Pseudomonadati</taxon>
        <taxon>Pseudomonadota</taxon>
        <taxon>Alphaproteobacteria</taxon>
        <taxon>Acetobacterales</taxon>
        <taxon>Acetobacteraceae</taxon>
        <taxon>Entomobacter</taxon>
    </lineage>
</organism>
<dbReference type="InterPro" id="IPR051090">
    <property type="entry name" value="Inositol_monoP_superfamily"/>
</dbReference>
<dbReference type="KEGG" id="ebla:JGUZn3_15230"/>
<dbReference type="InterPro" id="IPR020583">
    <property type="entry name" value="Inositol_monoP_metal-BS"/>
</dbReference>
<accession>A0A7H1NSI6</accession>
<dbReference type="GO" id="GO:0004401">
    <property type="term" value="F:histidinol-phosphatase activity"/>
    <property type="evidence" value="ECO:0007669"/>
    <property type="project" value="UniProtKB-EC"/>
</dbReference>
<dbReference type="SUPFAM" id="SSF56655">
    <property type="entry name" value="Carbohydrate phosphatase"/>
    <property type="match status" value="1"/>
</dbReference>
<dbReference type="Gene3D" id="3.30.540.10">
    <property type="entry name" value="Fructose-1,6-Bisphosphatase, subunit A, domain 1"/>
    <property type="match status" value="1"/>
</dbReference>
<name>A0A7H1NSI6_9PROT</name>
<dbReference type="PANTHER" id="PTHR43200">
    <property type="entry name" value="PHOSPHATASE"/>
    <property type="match status" value="1"/>
</dbReference>
<keyword evidence="5 6" id="KW-0460">Magnesium</keyword>
<protein>
    <submittedName>
        <fullName evidence="7">Histidinol-phosphatase</fullName>
        <ecNumber evidence="7">3.1.3.15</ecNumber>
    </submittedName>
</protein>
<evidence type="ECO:0000256" key="4">
    <source>
        <dbReference type="ARBA" id="ARBA00022801"/>
    </source>
</evidence>
<evidence type="ECO:0000256" key="5">
    <source>
        <dbReference type="ARBA" id="ARBA00022842"/>
    </source>
</evidence>